<evidence type="ECO:0000256" key="3">
    <source>
        <dbReference type="SAM" id="SignalP"/>
    </source>
</evidence>
<dbReference type="Gene3D" id="2.130.10.130">
    <property type="entry name" value="Integrin alpha, N-terminal"/>
    <property type="match status" value="2"/>
</dbReference>
<dbReference type="Proteomes" id="UP000598146">
    <property type="component" value="Unassembled WGS sequence"/>
</dbReference>
<organism evidence="4 5">
    <name type="scientific">Actinoplanes aureus</name>
    <dbReference type="NCBI Taxonomy" id="2792083"/>
    <lineage>
        <taxon>Bacteria</taxon>
        <taxon>Bacillati</taxon>
        <taxon>Actinomycetota</taxon>
        <taxon>Actinomycetes</taxon>
        <taxon>Micromonosporales</taxon>
        <taxon>Micromonosporaceae</taxon>
        <taxon>Actinoplanes</taxon>
    </lineage>
</organism>
<protein>
    <submittedName>
        <fullName evidence="4">VCBS repeat-containing protein</fullName>
    </submittedName>
</protein>
<proteinExistence type="predicted"/>
<comment type="caution">
    <text evidence="4">The sequence shown here is derived from an EMBL/GenBank/DDBJ whole genome shotgun (WGS) entry which is preliminary data.</text>
</comment>
<gene>
    <name evidence="4" type="ORF">I4J89_34765</name>
</gene>
<dbReference type="InterPro" id="IPR013517">
    <property type="entry name" value="FG-GAP"/>
</dbReference>
<keyword evidence="5" id="KW-1185">Reference proteome</keyword>
<dbReference type="SUPFAM" id="SSF69318">
    <property type="entry name" value="Integrin alpha N-terminal domain"/>
    <property type="match status" value="1"/>
</dbReference>
<dbReference type="AlphaFoldDB" id="A0A931CHM2"/>
<feature type="signal peptide" evidence="3">
    <location>
        <begin position="1"/>
        <end position="31"/>
    </location>
</feature>
<dbReference type="InterPro" id="IPR028994">
    <property type="entry name" value="Integrin_alpha_N"/>
</dbReference>
<evidence type="ECO:0000256" key="2">
    <source>
        <dbReference type="SAM" id="MobiDB-lite"/>
    </source>
</evidence>
<feature type="region of interest" description="Disordered" evidence="2">
    <location>
        <begin position="207"/>
        <end position="226"/>
    </location>
</feature>
<evidence type="ECO:0000313" key="5">
    <source>
        <dbReference type="Proteomes" id="UP000598146"/>
    </source>
</evidence>
<feature type="compositionally biased region" description="Pro residues" evidence="2">
    <location>
        <begin position="213"/>
        <end position="224"/>
    </location>
</feature>
<accession>A0A931CHM2</accession>
<evidence type="ECO:0000313" key="4">
    <source>
        <dbReference type="EMBL" id="MBG0566621.1"/>
    </source>
</evidence>
<reference evidence="4" key="1">
    <citation type="submission" date="2020-11" db="EMBL/GenBank/DDBJ databases">
        <title>Isolation and identification of active actinomycetes.</title>
        <authorList>
            <person name="Sun X."/>
        </authorList>
    </citation>
    <scope>NUCLEOTIDE SEQUENCE</scope>
    <source>
        <strain evidence="4">NEAU-A11</strain>
    </source>
</reference>
<feature type="chain" id="PRO_5038085115" evidence="3">
    <location>
        <begin position="32"/>
        <end position="509"/>
    </location>
</feature>
<name>A0A931CHM2_9ACTN</name>
<dbReference type="Pfam" id="PF13517">
    <property type="entry name" value="FG-GAP_3"/>
    <property type="match status" value="1"/>
</dbReference>
<dbReference type="EMBL" id="JADQTO010000021">
    <property type="protein sequence ID" value="MBG0566621.1"/>
    <property type="molecule type" value="Genomic_DNA"/>
</dbReference>
<sequence>MAVAQGSGARPRLLLLAALAAVSIGLSPATAAATPRPAAAAPSTSCVPGPVTFADRAIADSLRPYMNGRRLGGLVSGRSIACARVIVRHVQMRGLAQRAAVIAVTTAIAESTLHNRTVAVDHDSLGLFQQRPSQGWGRPDQLVDPGYATDAFLRAMVRKHPGGSWLTGDVGAVCQRVQGSAHPGAYGPEAHDAQLIVARLWSEARTAPSAVPAGPPAAPKPKAPTGPFQRALTTAGTELGPLDGQHDLAMADWNGDDRLDLVVVKGGGAVTGKTDVRIMDGATDFSTLLLNTATALGPTDARHAYSVADWNGDAVPDLLVVQKSGTASGRTEVRIVDGASSFQRLLLETAIGHAAADDRHQFASADWNGDGRLDLVMVQVSGTVSGKMEVQVLDGAADLQRPLAPTATTSEGVGENRQVSVDDWNGDHRPDLVIVQKSGATSGKTELRVLDGASGLRGYLLQARTAQASTDDRHDILTTDRNGDRRPDLVVVQKTGTASGRAEVLVLVG</sequence>
<evidence type="ECO:0000256" key="1">
    <source>
        <dbReference type="ARBA" id="ARBA00022729"/>
    </source>
</evidence>
<keyword evidence="1 3" id="KW-0732">Signal</keyword>